<feature type="compositionally biased region" description="Low complexity" evidence="1">
    <location>
        <begin position="336"/>
        <end position="351"/>
    </location>
</feature>
<feature type="region of interest" description="Disordered" evidence="1">
    <location>
        <begin position="101"/>
        <end position="128"/>
    </location>
</feature>
<feature type="compositionally biased region" description="Polar residues" evidence="1">
    <location>
        <begin position="352"/>
        <end position="364"/>
    </location>
</feature>
<sequence>MDMKSTIETLKQNKEPPNNTEKIDNLTTATNHVVEKVNSIGEMCEKIKENLKNSEDKQMYIQEQMKPVETIFKQIESENEMPLHNIRSLQRDNHQISNANNLRQTSYDQQNSSVEQTKQRSQKSPEDEELFEQFGGNHFWLNGTSLVKDLQPKLIYRLKKTRITTLRDKTIFGAQKLIESETIKAKTVAFQVGSNDLEKSNPYNVSADIEELIKTTQNKIPGCNIIINELLPRYYLNIQSRNEYERKKIQCNLHLAEICDRYGAKYETHQNISLIHFSDGIHLNHDCGTSQYVRNLKQIVNPLVGVKSDEKQTTKFHAHNQDSFSFAKKDNRPRRNYNQQNQNRPGQYRYQHTPTTHTRPTYDN</sequence>
<evidence type="ECO:0000313" key="2">
    <source>
        <dbReference type="EMBL" id="CAC5393066.1"/>
    </source>
</evidence>
<feature type="region of interest" description="Disordered" evidence="1">
    <location>
        <begin position="1"/>
        <end position="23"/>
    </location>
</feature>
<dbReference type="SUPFAM" id="SSF52266">
    <property type="entry name" value="SGNH hydrolase"/>
    <property type="match status" value="1"/>
</dbReference>
<keyword evidence="3" id="KW-1185">Reference proteome</keyword>
<dbReference type="Proteomes" id="UP000507470">
    <property type="component" value="Unassembled WGS sequence"/>
</dbReference>
<accession>A0A6J8CCJ2</accession>
<evidence type="ECO:0000313" key="3">
    <source>
        <dbReference type="Proteomes" id="UP000507470"/>
    </source>
</evidence>
<organism evidence="2 3">
    <name type="scientific">Mytilus coruscus</name>
    <name type="common">Sea mussel</name>
    <dbReference type="NCBI Taxonomy" id="42192"/>
    <lineage>
        <taxon>Eukaryota</taxon>
        <taxon>Metazoa</taxon>
        <taxon>Spiralia</taxon>
        <taxon>Lophotrochozoa</taxon>
        <taxon>Mollusca</taxon>
        <taxon>Bivalvia</taxon>
        <taxon>Autobranchia</taxon>
        <taxon>Pteriomorphia</taxon>
        <taxon>Mytilida</taxon>
        <taxon>Mytiloidea</taxon>
        <taxon>Mytilidae</taxon>
        <taxon>Mytilinae</taxon>
        <taxon>Mytilus</taxon>
    </lineage>
</organism>
<feature type="compositionally biased region" description="Polar residues" evidence="1">
    <location>
        <begin position="101"/>
        <end position="116"/>
    </location>
</feature>
<name>A0A6J8CCJ2_MYTCO</name>
<dbReference type="InterPro" id="IPR036514">
    <property type="entry name" value="SGNH_hydro_sf"/>
</dbReference>
<reference evidence="2 3" key="1">
    <citation type="submission" date="2020-06" db="EMBL/GenBank/DDBJ databases">
        <authorList>
            <person name="Li R."/>
            <person name="Bekaert M."/>
        </authorList>
    </citation>
    <scope>NUCLEOTIDE SEQUENCE [LARGE SCALE GENOMIC DNA]</scope>
    <source>
        <strain evidence="3">wild</strain>
    </source>
</reference>
<evidence type="ECO:0000256" key="1">
    <source>
        <dbReference type="SAM" id="MobiDB-lite"/>
    </source>
</evidence>
<proteinExistence type="predicted"/>
<dbReference type="AlphaFoldDB" id="A0A6J8CCJ2"/>
<protein>
    <submittedName>
        <fullName evidence="2">Uncharacterized protein</fullName>
    </submittedName>
</protein>
<dbReference type="Gene3D" id="3.40.50.1110">
    <property type="entry name" value="SGNH hydrolase"/>
    <property type="match status" value="1"/>
</dbReference>
<dbReference type="OrthoDB" id="10392661at2759"/>
<gene>
    <name evidence="2" type="ORF">MCOR_27958</name>
</gene>
<dbReference type="EMBL" id="CACVKT020005120">
    <property type="protein sequence ID" value="CAC5393066.1"/>
    <property type="molecule type" value="Genomic_DNA"/>
</dbReference>
<feature type="region of interest" description="Disordered" evidence="1">
    <location>
        <begin position="327"/>
        <end position="364"/>
    </location>
</feature>